<comment type="caution">
    <text evidence="1">The sequence shown here is derived from an EMBL/GenBank/DDBJ whole genome shotgun (WGS) entry which is preliminary data.</text>
</comment>
<dbReference type="Proteomes" id="UP001062846">
    <property type="component" value="Chromosome 5"/>
</dbReference>
<keyword evidence="2" id="KW-1185">Reference proteome</keyword>
<protein>
    <submittedName>
        <fullName evidence="1">Uncharacterized protein</fullName>
    </submittedName>
</protein>
<reference evidence="1" key="1">
    <citation type="submission" date="2022-02" db="EMBL/GenBank/DDBJ databases">
        <title>Plant Genome Project.</title>
        <authorList>
            <person name="Zhang R.-G."/>
        </authorList>
    </citation>
    <scope>NUCLEOTIDE SEQUENCE</scope>
    <source>
        <strain evidence="1">AT1</strain>
    </source>
</reference>
<organism evidence="1 2">
    <name type="scientific">Rhododendron molle</name>
    <name type="common">Chinese azalea</name>
    <name type="synonym">Azalea mollis</name>
    <dbReference type="NCBI Taxonomy" id="49168"/>
    <lineage>
        <taxon>Eukaryota</taxon>
        <taxon>Viridiplantae</taxon>
        <taxon>Streptophyta</taxon>
        <taxon>Embryophyta</taxon>
        <taxon>Tracheophyta</taxon>
        <taxon>Spermatophyta</taxon>
        <taxon>Magnoliopsida</taxon>
        <taxon>eudicotyledons</taxon>
        <taxon>Gunneridae</taxon>
        <taxon>Pentapetalae</taxon>
        <taxon>asterids</taxon>
        <taxon>Ericales</taxon>
        <taxon>Ericaceae</taxon>
        <taxon>Ericoideae</taxon>
        <taxon>Rhodoreae</taxon>
        <taxon>Rhododendron</taxon>
    </lineage>
</organism>
<evidence type="ECO:0000313" key="2">
    <source>
        <dbReference type="Proteomes" id="UP001062846"/>
    </source>
</evidence>
<name>A0ACC0NUW5_RHOML</name>
<accession>A0ACC0NUW5</accession>
<sequence length="121" mass="12128">MARSTEKMVKKVACVVVLMCMVVAAPQAEAAISCGQVVSSLTPCLSYLKGSGGAVPAACCNGVTSLRNAAKTTPDRQTVCNCLKSAATGISGLNLGLASSLPGKCGLLLPIKIGPSIDCSK</sequence>
<proteinExistence type="predicted"/>
<evidence type="ECO:0000313" key="1">
    <source>
        <dbReference type="EMBL" id="KAI8557066.1"/>
    </source>
</evidence>
<gene>
    <name evidence="1" type="ORF">RHMOL_Rhmol05G0305500</name>
</gene>
<dbReference type="EMBL" id="CM046392">
    <property type="protein sequence ID" value="KAI8557066.1"/>
    <property type="molecule type" value="Genomic_DNA"/>
</dbReference>